<dbReference type="VEuPathDB" id="VectorBase:PHUM584720"/>
<evidence type="ECO:0000256" key="1">
    <source>
        <dbReference type="PROSITE-ProRule" id="PRU00042"/>
    </source>
</evidence>
<keyword evidence="1" id="KW-0863">Zinc-finger</keyword>
<dbReference type="EMBL" id="DS235874">
    <property type="protein sequence ID" value="EEB19716.1"/>
    <property type="molecule type" value="Genomic_DNA"/>
</dbReference>
<accession>E0W260</accession>
<dbReference type="Gene3D" id="3.30.160.60">
    <property type="entry name" value="Classic Zinc Finger"/>
    <property type="match status" value="1"/>
</dbReference>
<dbReference type="OMA" id="IWVCEIC"/>
<dbReference type="PROSITE" id="PS00028">
    <property type="entry name" value="ZINC_FINGER_C2H2_1"/>
    <property type="match status" value="2"/>
</dbReference>
<dbReference type="KEGG" id="phu:Phum_PHUM584720"/>
<name>E0W260_PEDHC</name>
<proteinExistence type="predicted"/>
<organism>
    <name type="scientific">Pediculus humanus subsp. corporis</name>
    <name type="common">Body louse</name>
    <dbReference type="NCBI Taxonomy" id="121224"/>
    <lineage>
        <taxon>Eukaryota</taxon>
        <taxon>Metazoa</taxon>
        <taxon>Ecdysozoa</taxon>
        <taxon>Arthropoda</taxon>
        <taxon>Hexapoda</taxon>
        <taxon>Insecta</taxon>
        <taxon>Pterygota</taxon>
        <taxon>Neoptera</taxon>
        <taxon>Paraneoptera</taxon>
        <taxon>Psocodea</taxon>
        <taxon>Troctomorpha</taxon>
        <taxon>Phthiraptera</taxon>
        <taxon>Anoplura</taxon>
        <taxon>Pediculidae</taxon>
        <taxon>Pediculus</taxon>
    </lineage>
</organism>
<reference evidence="4" key="3">
    <citation type="submission" date="2020-05" db="UniProtKB">
        <authorList>
            <consortium name="EnsemblMetazoa"/>
        </authorList>
    </citation>
    <scope>IDENTIFICATION</scope>
    <source>
        <strain evidence="4">USDA</strain>
    </source>
</reference>
<dbReference type="Pfam" id="PF00096">
    <property type="entry name" value="zf-C2H2"/>
    <property type="match status" value="1"/>
</dbReference>
<keyword evidence="1" id="KW-0862">Zinc</keyword>
<dbReference type="HOGENOM" id="CLU_2624958_0_0_1"/>
<dbReference type="AlphaFoldDB" id="E0W260"/>
<feature type="domain" description="C2H2-type" evidence="2">
    <location>
        <begin position="24"/>
        <end position="51"/>
    </location>
</feature>
<dbReference type="RefSeq" id="XP_002432454.1">
    <property type="nucleotide sequence ID" value="XM_002432409.1"/>
</dbReference>
<dbReference type="InterPro" id="IPR013087">
    <property type="entry name" value="Znf_C2H2_type"/>
</dbReference>
<gene>
    <name evidence="4" type="primary">8232546</name>
    <name evidence="3" type="ORF">Phum_PHUM584720</name>
</gene>
<dbReference type="Proteomes" id="UP000009046">
    <property type="component" value="Unassembled WGS sequence"/>
</dbReference>
<evidence type="ECO:0000313" key="5">
    <source>
        <dbReference type="Proteomes" id="UP000009046"/>
    </source>
</evidence>
<dbReference type="EMBL" id="AAZO01007128">
    <property type="status" value="NOT_ANNOTATED_CDS"/>
    <property type="molecule type" value="Genomic_DNA"/>
</dbReference>
<dbReference type="CTD" id="8232546"/>
<dbReference type="PROSITE" id="PS50157">
    <property type="entry name" value="ZINC_FINGER_C2H2_2"/>
    <property type="match status" value="1"/>
</dbReference>
<dbReference type="InParanoid" id="E0W260"/>
<dbReference type="GO" id="GO:0008270">
    <property type="term" value="F:zinc ion binding"/>
    <property type="evidence" value="ECO:0007669"/>
    <property type="project" value="UniProtKB-KW"/>
</dbReference>
<reference evidence="3" key="1">
    <citation type="submission" date="2007-04" db="EMBL/GenBank/DDBJ databases">
        <title>Annotation of Pediculus humanus corporis strain USDA.</title>
        <authorList>
            <person name="Kirkness E."/>
            <person name="Hannick L."/>
            <person name="Hass B."/>
            <person name="Bruggner R."/>
            <person name="Lawson D."/>
            <person name="Bidwell S."/>
            <person name="Joardar V."/>
            <person name="Caler E."/>
            <person name="Walenz B."/>
            <person name="Inman J."/>
            <person name="Schobel S."/>
            <person name="Galinsky K."/>
            <person name="Amedeo P."/>
            <person name="Strausberg R."/>
        </authorList>
    </citation>
    <scope>NUCLEOTIDE SEQUENCE</scope>
    <source>
        <strain evidence="3">USDA</strain>
    </source>
</reference>
<evidence type="ECO:0000259" key="2">
    <source>
        <dbReference type="PROSITE" id="PS50157"/>
    </source>
</evidence>
<dbReference type="InterPro" id="IPR036236">
    <property type="entry name" value="Znf_C2H2_sf"/>
</dbReference>
<evidence type="ECO:0000313" key="3">
    <source>
        <dbReference type="EMBL" id="EEB19716.1"/>
    </source>
</evidence>
<dbReference type="GeneID" id="8232546"/>
<dbReference type="EnsemblMetazoa" id="PHUM584720-RA">
    <property type="protein sequence ID" value="PHUM584720-PA"/>
    <property type="gene ID" value="PHUM584720"/>
</dbReference>
<keyword evidence="1" id="KW-0479">Metal-binding</keyword>
<dbReference type="Pfam" id="PF12874">
    <property type="entry name" value="zf-met"/>
    <property type="match status" value="1"/>
</dbReference>
<sequence length="78" mass="9282">MSSSISENIKEEKLKSTNQPALIWVCEICGKTFKHRDSRRQHYKSHEGSTECPICHNVLSRKYELKVHMRKRHNIIKF</sequence>
<evidence type="ECO:0000313" key="4">
    <source>
        <dbReference type="EnsemblMetazoa" id="PHUM584720-PA"/>
    </source>
</evidence>
<protein>
    <recommendedName>
        <fullName evidence="2">C2H2-type domain-containing protein</fullName>
    </recommendedName>
</protein>
<dbReference type="SUPFAM" id="SSF57667">
    <property type="entry name" value="beta-beta-alpha zinc fingers"/>
    <property type="match status" value="1"/>
</dbReference>
<reference evidence="3" key="2">
    <citation type="submission" date="2007-04" db="EMBL/GenBank/DDBJ databases">
        <title>The genome of the human body louse.</title>
        <authorList>
            <consortium name="The Human Body Louse Genome Consortium"/>
            <person name="Kirkness E."/>
            <person name="Walenz B."/>
            <person name="Hass B."/>
            <person name="Bruggner R."/>
            <person name="Strausberg R."/>
        </authorList>
    </citation>
    <scope>NUCLEOTIDE SEQUENCE</scope>
    <source>
        <strain evidence="3">USDA</strain>
    </source>
</reference>
<keyword evidence="5" id="KW-1185">Reference proteome</keyword>
<dbReference type="OrthoDB" id="6601382at2759"/>
<dbReference type="SMART" id="SM00355">
    <property type="entry name" value="ZnF_C2H2"/>
    <property type="match status" value="2"/>
</dbReference>